<comment type="caution">
    <text evidence="1">The sequence shown here is derived from an EMBL/GenBank/DDBJ whole genome shotgun (WGS) entry which is preliminary data.</text>
</comment>
<dbReference type="PANTHER" id="PTHR35802">
    <property type="entry name" value="PROTEASE SYNTHASE AND SPORULATION PROTEIN PAI 2"/>
    <property type="match status" value="1"/>
</dbReference>
<protein>
    <submittedName>
        <fullName evidence="1">FMN-binding negative transcriptional regulator</fullName>
    </submittedName>
</protein>
<organism evidence="1 2">
    <name type="scientific">Pseudodonghicola flavimaris</name>
    <dbReference type="NCBI Taxonomy" id="3050036"/>
    <lineage>
        <taxon>Bacteria</taxon>
        <taxon>Pseudomonadati</taxon>
        <taxon>Pseudomonadota</taxon>
        <taxon>Alphaproteobacteria</taxon>
        <taxon>Rhodobacterales</taxon>
        <taxon>Paracoccaceae</taxon>
        <taxon>Pseudodonghicola</taxon>
    </lineage>
</organism>
<dbReference type="Pfam" id="PF04299">
    <property type="entry name" value="FMN_bind_2"/>
    <property type="match status" value="1"/>
</dbReference>
<dbReference type="SUPFAM" id="SSF50475">
    <property type="entry name" value="FMN-binding split barrel"/>
    <property type="match status" value="1"/>
</dbReference>
<dbReference type="Proteomes" id="UP001243757">
    <property type="component" value="Unassembled WGS sequence"/>
</dbReference>
<evidence type="ECO:0000313" key="1">
    <source>
        <dbReference type="EMBL" id="MDK3020783.1"/>
    </source>
</evidence>
<dbReference type="RefSeq" id="WP_284483301.1">
    <property type="nucleotide sequence ID" value="NZ_JASNJD010000032.1"/>
</dbReference>
<dbReference type="InterPro" id="IPR007396">
    <property type="entry name" value="TR_PAI2-type"/>
</dbReference>
<dbReference type="PANTHER" id="PTHR35802:SF1">
    <property type="entry name" value="PROTEASE SYNTHASE AND SPORULATION PROTEIN PAI 2"/>
    <property type="match status" value="1"/>
</dbReference>
<evidence type="ECO:0000313" key="2">
    <source>
        <dbReference type="Proteomes" id="UP001243757"/>
    </source>
</evidence>
<gene>
    <name evidence="1" type="ORF">QO033_24165</name>
</gene>
<dbReference type="PIRSF" id="PIRSF010372">
    <property type="entry name" value="PaiB"/>
    <property type="match status" value="1"/>
</dbReference>
<accession>A0ABT7F837</accession>
<dbReference type="Gene3D" id="2.30.110.10">
    <property type="entry name" value="Electron Transport, Fmn-binding Protein, Chain A"/>
    <property type="match status" value="1"/>
</dbReference>
<reference evidence="1 2" key="1">
    <citation type="submission" date="2023-05" db="EMBL/GenBank/DDBJ databases">
        <title>Pseudodonghicola sp. nov.</title>
        <authorList>
            <person name="Huang J."/>
        </authorList>
    </citation>
    <scope>NUCLEOTIDE SEQUENCE [LARGE SCALE GENOMIC DNA]</scope>
    <source>
        <strain evidence="1 2">IC7</strain>
    </source>
</reference>
<dbReference type="EMBL" id="JASNJD010000032">
    <property type="protein sequence ID" value="MDK3020783.1"/>
    <property type="molecule type" value="Genomic_DNA"/>
</dbReference>
<keyword evidence="2" id="KW-1185">Reference proteome</keyword>
<name>A0ABT7F837_9RHOB</name>
<dbReference type="InterPro" id="IPR012349">
    <property type="entry name" value="Split_barrel_FMN-bd"/>
</dbReference>
<sequence>MSRETQRPYVPAPYRMETAAARAMIRAQPFALIVTPGQDGVTEASHTPLYFEDGTPECPTLIGHIARINPQTPDLLRGGPALAVFTGPSAYVSPRWYVEAEDVPTWVYRAVQVRGRIAPVAEGPQMLALMENIIAQSEARIGGDWQLSRIPQADVDRMMPRIVGFRLHIETVTGVSKLEQTRSAANRDAVGAALRLGEDPGGVALAPLMQARAPT</sequence>
<proteinExistence type="predicted"/>